<dbReference type="EMBL" id="BLXT01003184">
    <property type="protein sequence ID" value="GFO01055.1"/>
    <property type="molecule type" value="Genomic_DNA"/>
</dbReference>
<evidence type="ECO:0000313" key="3">
    <source>
        <dbReference type="Proteomes" id="UP000735302"/>
    </source>
</evidence>
<gene>
    <name evidence="2" type="ORF">PoB_002756000</name>
</gene>
<feature type="region of interest" description="Disordered" evidence="1">
    <location>
        <begin position="28"/>
        <end position="97"/>
    </location>
</feature>
<evidence type="ECO:0000256" key="1">
    <source>
        <dbReference type="SAM" id="MobiDB-lite"/>
    </source>
</evidence>
<keyword evidence="3" id="KW-1185">Reference proteome</keyword>
<reference evidence="2 3" key="1">
    <citation type="journal article" date="2021" name="Elife">
        <title>Chloroplast acquisition without the gene transfer in kleptoplastic sea slugs, Plakobranchus ocellatus.</title>
        <authorList>
            <person name="Maeda T."/>
            <person name="Takahashi S."/>
            <person name="Yoshida T."/>
            <person name="Shimamura S."/>
            <person name="Takaki Y."/>
            <person name="Nagai Y."/>
            <person name="Toyoda A."/>
            <person name="Suzuki Y."/>
            <person name="Arimoto A."/>
            <person name="Ishii H."/>
            <person name="Satoh N."/>
            <person name="Nishiyama T."/>
            <person name="Hasebe M."/>
            <person name="Maruyama T."/>
            <person name="Minagawa J."/>
            <person name="Obokata J."/>
            <person name="Shigenobu S."/>
        </authorList>
    </citation>
    <scope>NUCLEOTIDE SEQUENCE [LARGE SCALE GENOMIC DNA]</scope>
</reference>
<evidence type="ECO:0000313" key="2">
    <source>
        <dbReference type="EMBL" id="GFO01055.1"/>
    </source>
</evidence>
<dbReference type="Proteomes" id="UP000735302">
    <property type="component" value="Unassembled WGS sequence"/>
</dbReference>
<organism evidence="2 3">
    <name type="scientific">Plakobranchus ocellatus</name>
    <dbReference type="NCBI Taxonomy" id="259542"/>
    <lineage>
        <taxon>Eukaryota</taxon>
        <taxon>Metazoa</taxon>
        <taxon>Spiralia</taxon>
        <taxon>Lophotrochozoa</taxon>
        <taxon>Mollusca</taxon>
        <taxon>Gastropoda</taxon>
        <taxon>Heterobranchia</taxon>
        <taxon>Euthyneura</taxon>
        <taxon>Panpulmonata</taxon>
        <taxon>Sacoglossa</taxon>
        <taxon>Placobranchoidea</taxon>
        <taxon>Plakobranchidae</taxon>
        <taxon>Plakobranchus</taxon>
    </lineage>
</organism>
<dbReference type="AlphaFoldDB" id="A0AAV4A0X4"/>
<name>A0AAV4A0X4_9GAST</name>
<accession>A0AAV4A0X4</accession>
<sequence>MFLLPFLYPPWVFYDPLMHLRCRIHHITPGVTQSNDTRDEDGEEDGQSDRTPVLNKNVQSWPRRHLNRHHDVSNNIHRRRPSLHYLEEEEEKKTAGS</sequence>
<protein>
    <submittedName>
        <fullName evidence="2">Uncharacterized protein</fullName>
    </submittedName>
</protein>
<proteinExistence type="predicted"/>
<comment type="caution">
    <text evidence="2">The sequence shown here is derived from an EMBL/GenBank/DDBJ whole genome shotgun (WGS) entry which is preliminary data.</text>
</comment>